<dbReference type="SUPFAM" id="SSF103473">
    <property type="entry name" value="MFS general substrate transporter"/>
    <property type="match status" value="1"/>
</dbReference>
<keyword evidence="1" id="KW-0812">Transmembrane</keyword>
<reference evidence="3 4" key="2">
    <citation type="submission" date="2019-03" db="EMBL/GenBank/DDBJ databases">
        <title>Genomic Encyclopedia of Type Strains, Phase IV (KMG-IV): sequencing the most valuable type-strain genomes for metagenomic binning, comparative biology and taxonomic classification.</title>
        <authorList>
            <person name="Goeker M."/>
        </authorList>
    </citation>
    <scope>NUCLEOTIDE SEQUENCE [LARGE SCALE GENOMIC DNA]</scope>
    <source>
        <strain evidence="3 4">DSM 103426</strain>
    </source>
</reference>
<dbReference type="GO" id="GO:0005886">
    <property type="term" value="C:plasma membrane"/>
    <property type="evidence" value="ECO:0007669"/>
    <property type="project" value="TreeGrafter"/>
</dbReference>
<feature type="transmembrane region" description="Helical" evidence="1">
    <location>
        <begin position="118"/>
        <end position="143"/>
    </location>
</feature>
<dbReference type="EMBL" id="BHEO01000002">
    <property type="protein sequence ID" value="GBU04106.1"/>
    <property type="molecule type" value="Genomic_DNA"/>
</dbReference>
<organism evidence="3 4">
    <name type="scientific">Faecalimonas umbilicata</name>
    <dbReference type="NCBI Taxonomy" id="1912855"/>
    <lineage>
        <taxon>Bacteria</taxon>
        <taxon>Bacillati</taxon>
        <taxon>Bacillota</taxon>
        <taxon>Clostridia</taxon>
        <taxon>Lachnospirales</taxon>
        <taxon>Lachnospiraceae</taxon>
        <taxon>Faecalimonas</taxon>
    </lineage>
</organism>
<dbReference type="PANTHER" id="PTHR11328:SF24">
    <property type="entry name" value="MAJOR FACILITATOR SUPERFAMILY (MFS) PROFILE DOMAIN-CONTAINING PROTEIN"/>
    <property type="match status" value="1"/>
</dbReference>
<gene>
    <name evidence="2" type="primary">uidB_1</name>
    <name evidence="3" type="ORF">EDD74_101121</name>
    <name evidence="2" type="ORF">FAEUMB_06470</name>
</gene>
<dbReference type="Pfam" id="PF13347">
    <property type="entry name" value="MFS_2"/>
    <property type="match status" value="1"/>
</dbReference>
<dbReference type="NCBIfam" id="TIGR00792">
    <property type="entry name" value="gph"/>
    <property type="match status" value="1"/>
</dbReference>
<dbReference type="InterPro" id="IPR001927">
    <property type="entry name" value="Na/Gal_symport"/>
</dbReference>
<accession>A0A4R3JUY4</accession>
<feature type="transmembrane region" description="Helical" evidence="1">
    <location>
        <begin position="414"/>
        <end position="438"/>
    </location>
</feature>
<feature type="transmembrane region" description="Helical" evidence="1">
    <location>
        <begin position="155"/>
        <end position="174"/>
    </location>
</feature>
<feature type="transmembrane region" description="Helical" evidence="1">
    <location>
        <begin position="304"/>
        <end position="322"/>
    </location>
</feature>
<dbReference type="InterPro" id="IPR039672">
    <property type="entry name" value="MFS_2"/>
</dbReference>
<dbReference type="EMBL" id="SLZV01000001">
    <property type="protein sequence ID" value="TCS70272.1"/>
    <property type="molecule type" value="Genomic_DNA"/>
</dbReference>
<dbReference type="Proteomes" id="UP000294613">
    <property type="component" value="Unassembled WGS sequence"/>
</dbReference>
<dbReference type="PANTHER" id="PTHR11328">
    <property type="entry name" value="MAJOR FACILITATOR SUPERFAMILY DOMAIN-CONTAINING PROTEIN"/>
    <property type="match status" value="1"/>
</dbReference>
<evidence type="ECO:0000256" key="1">
    <source>
        <dbReference type="SAM" id="Phobius"/>
    </source>
</evidence>
<dbReference type="AlphaFoldDB" id="A0A4R3JUY4"/>
<protein>
    <submittedName>
        <fullName evidence="3">GPH family glycoside/pentoside/hexuronide:cation symporter</fullName>
    </submittedName>
    <submittedName>
        <fullName evidence="2">Melibiose carrier protein</fullName>
    </submittedName>
</protein>
<keyword evidence="1" id="KW-1133">Transmembrane helix</keyword>
<dbReference type="Proteomes" id="UP000702954">
    <property type="component" value="Unassembled WGS sequence"/>
</dbReference>
<keyword evidence="5" id="KW-1185">Reference proteome</keyword>
<dbReference type="Gene3D" id="1.20.1250.20">
    <property type="entry name" value="MFS general substrate transporter like domains"/>
    <property type="match status" value="1"/>
</dbReference>
<name>A0A4R3JUY4_9FIRM</name>
<evidence type="ECO:0000313" key="3">
    <source>
        <dbReference type="EMBL" id="TCS70272.1"/>
    </source>
</evidence>
<dbReference type="CDD" id="cd17332">
    <property type="entry name" value="MFS_MelB_like"/>
    <property type="match status" value="1"/>
</dbReference>
<feature type="transmembrane region" description="Helical" evidence="1">
    <location>
        <begin position="186"/>
        <end position="205"/>
    </location>
</feature>
<dbReference type="GO" id="GO:0015293">
    <property type="term" value="F:symporter activity"/>
    <property type="evidence" value="ECO:0007669"/>
    <property type="project" value="InterPro"/>
</dbReference>
<feature type="transmembrane region" description="Helical" evidence="1">
    <location>
        <begin position="41"/>
        <end position="60"/>
    </location>
</feature>
<dbReference type="GO" id="GO:0008643">
    <property type="term" value="P:carbohydrate transport"/>
    <property type="evidence" value="ECO:0007669"/>
    <property type="project" value="InterPro"/>
</dbReference>
<dbReference type="GeneID" id="97507922"/>
<feature type="transmembrane region" description="Helical" evidence="1">
    <location>
        <begin position="271"/>
        <end position="292"/>
    </location>
</feature>
<keyword evidence="1" id="KW-0472">Membrane</keyword>
<dbReference type="GO" id="GO:0006814">
    <property type="term" value="P:sodium ion transport"/>
    <property type="evidence" value="ECO:0007669"/>
    <property type="project" value="InterPro"/>
</dbReference>
<feature type="transmembrane region" description="Helical" evidence="1">
    <location>
        <begin position="328"/>
        <end position="352"/>
    </location>
</feature>
<sequence>MTDKKIRPFGKKDELGYVFGDMAGSFVNLFIDAYFLTFCTYVLGISPAWMGSLFLFARLWDAINDPIMGSFPDRWMIGKSGDKFKPWIKIFMVPLALSGILCFMNVPLEGVALHAYVAFAYVLYGMSYTGTSMPFGAMASVVSTDPIDRSKLSRARSIGGTLVGMVALSFVPVICFDKNSNIIPERFTMLAVLFGVLCIVCYVLLTKLTIERVRQSENSQKEKFNYKNVLKAVVKNRPLIGVMVATVGSMLFITGSGQVRSYLFKEYYHNTSVMTLLSLSSLPIIIVCFPLVPKLVAKFGKKATLMAGIISSTIFSVITFMIKIENVYVFTVLSILAMIGQTIFTILIWALVTDCLDYSEWKLHERSDGSMYSIYTFSRKIGSTIASSGISFALSAIGYVAGTNVTQSAATIDGIYNLVTLIPVATCVLELIGIGLIFNLNHKQTNQMYAELAERRSQKERG</sequence>
<feature type="transmembrane region" description="Helical" evidence="1">
    <location>
        <begin position="239"/>
        <end position="259"/>
    </location>
</feature>
<dbReference type="InterPro" id="IPR036259">
    <property type="entry name" value="MFS_trans_sf"/>
</dbReference>
<dbReference type="RefSeq" id="WP_016439841.1">
    <property type="nucleotide sequence ID" value="NZ_AP031411.1"/>
</dbReference>
<reference evidence="2 5" key="1">
    <citation type="journal article" date="2018" name="Int. J. Syst. Evol. Microbiol.">
        <title>Draft Genome Sequence of Faecalimonas umbilicata JCM 30896T, an Acetate-Producing Bacterium Isolated from Human Feces.</title>
        <authorList>
            <person name="Sakamoto M."/>
            <person name="Ikeyama N."/>
            <person name="Yuki M."/>
            <person name="Ohkuma M."/>
        </authorList>
    </citation>
    <scope>NUCLEOTIDE SEQUENCE [LARGE SCALE GENOMIC DNA]</scope>
    <source>
        <strain evidence="2 5">EGH7</strain>
    </source>
</reference>
<evidence type="ECO:0000313" key="5">
    <source>
        <dbReference type="Proteomes" id="UP000702954"/>
    </source>
</evidence>
<comment type="caution">
    <text evidence="3">The sequence shown here is derived from an EMBL/GenBank/DDBJ whole genome shotgun (WGS) entry which is preliminary data.</text>
</comment>
<feature type="transmembrane region" description="Helical" evidence="1">
    <location>
        <begin position="381"/>
        <end position="402"/>
    </location>
</feature>
<evidence type="ECO:0000313" key="2">
    <source>
        <dbReference type="EMBL" id="GBU04106.1"/>
    </source>
</evidence>
<proteinExistence type="predicted"/>
<evidence type="ECO:0000313" key="4">
    <source>
        <dbReference type="Proteomes" id="UP000294613"/>
    </source>
</evidence>
<feature type="transmembrane region" description="Helical" evidence="1">
    <location>
        <begin position="86"/>
        <end position="106"/>
    </location>
</feature>